<evidence type="ECO:0000256" key="3">
    <source>
        <dbReference type="ARBA" id="ARBA00022692"/>
    </source>
</evidence>
<evidence type="ECO:0000256" key="4">
    <source>
        <dbReference type="ARBA" id="ARBA00022989"/>
    </source>
</evidence>
<proteinExistence type="inferred from homology"/>
<feature type="transmembrane region" description="Helical" evidence="6">
    <location>
        <begin position="281"/>
        <end position="298"/>
    </location>
</feature>
<name>A0ABW2Y3G4_9BIFI</name>
<evidence type="ECO:0000256" key="5">
    <source>
        <dbReference type="ARBA" id="ARBA00023136"/>
    </source>
</evidence>
<feature type="transmembrane region" description="Helical" evidence="6">
    <location>
        <begin position="153"/>
        <end position="171"/>
    </location>
</feature>
<keyword evidence="5 6" id="KW-0472">Membrane</keyword>
<comment type="subcellular location">
    <subcellularLocation>
        <location evidence="1">Membrane</location>
        <topology evidence="1">Multi-pass membrane protein</topology>
    </subcellularLocation>
</comment>
<accession>A0ABW2Y3G4</accession>
<dbReference type="InterPro" id="IPR050638">
    <property type="entry name" value="AA-Vitamin_Transporters"/>
</dbReference>
<evidence type="ECO:0000256" key="1">
    <source>
        <dbReference type="ARBA" id="ARBA00004141"/>
    </source>
</evidence>
<evidence type="ECO:0000256" key="6">
    <source>
        <dbReference type="SAM" id="Phobius"/>
    </source>
</evidence>
<comment type="caution">
    <text evidence="8">The sequence shown here is derived from an EMBL/GenBank/DDBJ whole genome shotgun (WGS) entry which is preliminary data.</text>
</comment>
<dbReference type="InterPro" id="IPR037185">
    <property type="entry name" value="EmrE-like"/>
</dbReference>
<dbReference type="RefSeq" id="WP_377937710.1">
    <property type="nucleotide sequence ID" value="NZ_JBHTHQ010000007.1"/>
</dbReference>
<organism evidence="8 9">
    <name type="scientific">Alloscardovia venturai</name>
    <dbReference type="NCBI Taxonomy" id="1769421"/>
    <lineage>
        <taxon>Bacteria</taxon>
        <taxon>Bacillati</taxon>
        <taxon>Actinomycetota</taxon>
        <taxon>Actinomycetes</taxon>
        <taxon>Bifidobacteriales</taxon>
        <taxon>Bifidobacteriaceae</taxon>
        <taxon>Alloscardovia</taxon>
    </lineage>
</organism>
<reference evidence="9" key="1">
    <citation type="journal article" date="2019" name="Int. J. Syst. Evol. Microbiol.">
        <title>The Global Catalogue of Microorganisms (GCM) 10K type strain sequencing project: providing services to taxonomists for standard genome sequencing and annotation.</title>
        <authorList>
            <consortium name="The Broad Institute Genomics Platform"/>
            <consortium name="The Broad Institute Genome Sequencing Center for Infectious Disease"/>
            <person name="Wu L."/>
            <person name="Ma J."/>
        </authorList>
    </citation>
    <scope>NUCLEOTIDE SEQUENCE [LARGE SCALE GENOMIC DNA]</scope>
    <source>
        <strain evidence="9">CCM 8604</strain>
    </source>
</reference>
<dbReference type="InterPro" id="IPR000620">
    <property type="entry name" value="EamA_dom"/>
</dbReference>
<feature type="transmembrane region" description="Helical" evidence="6">
    <location>
        <begin position="256"/>
        <end position="275"/>
    </location>
</feature>
<feature type="transmembrane region" description="Helical" evidence="6">
    <location>
        <begin position="74"/>
        <end position="95"/>
    </location>
</feature>
<evidence type="ECO:0000256" key="2">
    <source>
        <dbReference type="ARBA" id="ARBA00007362"/>
    </source>
</evidence>
<keyword evidence="9" id="KW-1185">Reference proteome</keyword>
<feature type="transmembrane region" description="Helical" evidence="6">
    <location>
        <begin position="125"/>
        <end position="147"/>
    </location>
</feature>
<evidence type="ECO:0000313" key="9">
    <source>
        <dbReference type="Proteomes" id="UP001597036"/>
    </source>
</evidence>
<dbReference type="Pfam" id="PF00892">
    <property type="entry name" value="EamA"/>
    <property type="match status" value="2"/>
</dbReference>
<keyword evidence="3 6" id="KW-0812">Transmembrane</keyword>
<feature type="domain" description="EamA" evidence="7">
    <location>
        <begin position="19"/>
        <end position="145"/>
    </location>
</feature>
<feature type="transmembrane region" description="Helical" evidence="6">
    <location>
        <begin position="34"/>
        <end position="53"/>
    </location>
</feature>
<dbReference type="EMBL" id="JBHTHQ010000007">
    <property type="protein sequence ID" value="MFD0704306.1"/>
    <property type="molecule type" value="Genomic_DNA"/>
</dbReference>
<sequence length="332" mass="35779">MNHIANTSPVFFLLGVQTVAIALANELSKIAFVQIDPILVAWWRMGFTALIMMMWRRPFSSDKRKNLPHDRKTWIVLAVLGVATAGMNSVFYIAINSLNSGVATAIEFIGPLVVAVWTGRSWREYLGAGLAFVGLLVLAGTSIFSLGPSSVPGLVAIITSGALWGLYIVLGRQVAHGGNGLDNLALSMTMGWILQSVLLAKSAVEGVIRPARTATWAKESDGAVKLVALMLVIALLASIVSYVMDQILMRRVTASRFSVMQAVLPAVNLVVSLVFGDRPVLLDYVGVAIIIFAVVVSFSSDEDPLPSHDLTHRHHVGLHEEDGSVEEIDIPD</sequence>
<protein>
    <submittedName>
        <fullName evidence="8">DMT family transporter</fullName>
    </submittedName>
</protein>
<dbReference type="PANTHER" id="PTHR32322">
    <property type="entry name" value="INNER MEMBRANE TRANSPORTER"/>
    <property type="match status" value="1"/>
</dbReference>
<dbReference type="Proteomes" id="UP001597036">
    <property type="component" value="Unassembled WGS sequence"/>
</dbReference>
<feature type="transmembrane region" description="Helical" evidence="6">
    <location>
        <begin position="101"/>
        <end position="118"/>
    </location>
</feature>
<dbReference type="PANTHER" id="PTHR32322:SF2">
    <property type="entry name" value="EAMA DOMAIN-CONTAINING PROTEIN"/>
    <property type="match status" value="1"/>
</dbReference>
<evidence type="ECO:0000313" key="8">
    <source>
        <dbReference type="EMBL" id="MFD0704306.1"/>
    </source>
</evidence>
<evidence type="ECO:0000259" key="7">
    <source>
        <dbReference type="Pfam" id="PF00892"/>
    </source>
</evidence>
<dbReference type="SUPFAM" id="SSF103481">
    <property type="entry name" value="Multidrug resistance efflux transporter EmrE"/>
    <property type="match status" value="2"/>
</dbReference>
<feature type="domain" description="EamA" evidence="7">
    <location>
        <begin position="152"/>
        <end position="298"/>
    </location>
</feature>
<feature type="transmembrane region" description="Helical" evidence="6">
    <location>
        <begin position="223"/>
        <end position="244"/>
    </location>
</feature>
<gene>
    <name evidence="8" type="ORF">ACFQY8_00855</name>
</gene>
<comment type="similarity">
    <text evidence="2">Belongs to the EamA transporter family.</text>
</comment>
<keyword evidence="4 6" id="KW-1133">Transmembrane helix</keyword>